<accession>A0AA88DWS2</accession>
<protein>
    <submittedName>
        <fullName evidence="1">Uncharacterized protein</fullName>
    </submittedName>
</protein>
<evidence type="ECO:0000313" key="2">
    <source>
        <dbReference type="Proteomes" id="UP001187192"/>
    </source>
</evidence>
<reference evidence="1" key="1">
    <citation type="submission" date="2023-07" db="EMBL/GenBank/DDBJ databases">
        <title>draft genome sequence of fig (Ficus carica).</title>
        <authorList>
            <person name="Takahashi T."/>
            <person name="Nishimura K."/>
        </authorList>
    </citation>
    <scope>NUCLEOTIDE SEQUENCE</scope>
</reference>
<dbReference type="EMBL" id="BTGU01000139">
    <property type="protein sequence ID" value="GMN62998.1"/>
    <property type="molecule type" value="Genomic_DNA"/>
</dbReference>
<evidence type="ECO:0000313" key="1">
    <source>
        <dbReference type="EMBL" id="GMN62998.1"/>
    </source>
</evidence>
<proteinExistence type="predicted"/>
<keyword evidence="2" id="KW-1185">Reference proteome</keyword>
<dbReference type="Proteomes" id="UP001187192">
    <property type="component" value="Unassembled WGS sequence"/>
</dbReference>
<gene>
    <name evidence="1" type="ORF">TIFTF001_032080</name>
</gene>
<name>A0AA88DWS2_FICCA</name>
<sequence length="61" mass="6111">MAYDRGDCDGCLPPVGRAWGLGGAWRPLGGGRLVPVGCAWSPFDGGRLAPVGGAWAPVGCA</sequence>
<organism evidence="1 2">
    <name type="scientific">Ficus carica</name>
    <name type="common">Common fig</name>
    <dbReference type="NCBI Taxonomy" id="3494"/>
    <lineage>
        <taxon>Eukaryota</taxon>
        <taxon>Viridiplantae</taxon>
        <taxon>Streptophyta</taxon>
        <taxon>Embryophyta</taxon>
        <taxon>Tracheophyta</taxon>
        <taxon>Spermatophyta</taxon>
        <taxon>Magnoliopsida</taxon>
        <taxon>eudicotyledons</taxon>
        <taxon>Gunneridae</taxon>
        <taxon>Pentapetalae</taxon>
        <taxon>rosids</taxon>
        <taxon>fabids</taxon>
        <taxon>Rosales</taxon>
        <taxon>Moraceae</taxon>
        <taxon>Ficeae</taxon>
        <taxon>Ficus</taxon>
    </lineage>
</organism>
<comment type="caution">
    <text evidence="1">The sequence shown here is derived from an EMBL/GenBank/DDBJ whole genome shotgun (WGS) entry which is preliminary data.</text>
</comment>
<dbReference type="AlphaFoldDB" id="A0AA88DWS2"/>